<dbReference type="EMBL" id="VOBQ01000024">
    <property type="protein sequence ID" value="TWO67023.1"/>
    <property type="molecule type" value="Genomic_DNA"/>
</dbReference>
<proteinExistence type="predicted"/>
<name>A0A562ZGW6_9BURK</name>
<comment type="caution">
    <text evidence="1">The sequence shown here is derived from an EMBL/GenBank/DDBJ whole genome shotgun (WGS) entry which is preliminary data.</text>
</comment>
<evidence type="ECO:0000313" key="1">
    <source>
        <dbReference type="EMBL" id="TWO67023.1"/>
    </source>
</evidence>
<dbReference type="Proteomes" id="UP000318199">
    <property type="component" value="Unassembled WGS sequence"/>
</dbReference>
<organism evidence="1 2">
    <name type="scientific">Caenimonas sedimenti</name>
    <dbReference type="NCBI Taxonomy" id="2596921"/>
    <lineage>
        <taxon>Bacteria</taxon>
        <taxon>Pseudomonadati</taxon>
        <taxon>Pseudomonadota</taxon>
        <taxon>Betaproteobacteria</taxon>
        <taxon>Burkholderiales</taxon>
        <taxon>Comamonadaceae</taxon>
        <taxon>Caenimonas</taxon>
    </lineage>
</organism>
<protein>
    <submittedName>
        <fullName evidence="1">Uncharacterized protein</fullName>
    </submittedName>
</protein>
<sequence>MDRTERAALRAKMRFDVRQRAVATFVAEISEVAERRVRVDLAKHTLPDLHPAMSDMVIAEWTEAVEELLLELKL</sequence>
<keyword evidence="2" id="KW-1185">Reference proteome</keyword>
<evidence type="ECO:0000313" key="2">
    <source>
        <dbReference type="Proteomes" id="UP000318199"/>
    </source>
</evidence>
<dbReference type="RefSeq" id="WP_145896528.1">
    <property type="nucleotide sequence ID" value="NZ_VOBQ01000024.1"/>
</dbReference>
<gene>
    <name evidence="1" type="ORF">FN976_26180</name>
</gene>
<accession>A0A562ZGW6</accession>
<dbReference type="AlphaFoldDB" id="A0A562ZGW6"/>
<reference evidence="1 2" key="1">
    <citation type="submission" date="2019-07" db="EMBL/GenBank/DDBJ databases">
        <title>Caenimonas sedimenti sp. nov., isolated from activated sludge.</title>
        <authorList>
            <person name="Xu J."/>
        </authorList>
    </citation>
    <scope>NUCLEOTIDE SEQUENCE [LARGE SCALE GENOMIC DNA]</scope>
    <source>
        <strain evidence="1 2">HX-9-20</strain>
    </source>
</reference>